<feature type="domain" description="Glycosyl hydrolase family 30 beta sandwich" evidence="7">
    <location>
        <begin position="422"/>
        <end position="484"/>
    </location>
</feature>
<dbReference type="RefSeq" id="WP_062037855.1">
    <property type="nucleotide sequence ID" value="NZ_DF968182.1"/>
</dbReference>
<protein>
    <submittedName>
        <fullName evidence="8">O-Glycosyl hydrolase</fullName>
    </submittedName>
</protein>
<feature type="signal peptide" evidence="5">
    <location>
        <begin position="1"/>
        <end position="24"/>
    </location>
</feature>
<name>A0A0S7BZQ9_9BACT</name>
<dbReference type="PANTHER" id="PTHR11069:SF23">
    <property type="entry name" value="LYSOSOMAL ACID GLUCOSYLCERAMIDASE"/>
    <property type="match status" value="1"/>
</dbReference>
<evidence type="ECO:0000256" key="5">
    <source>
        <dbReference type="SAM" id="SignalP"/>
    </source>
</evidence>
<dbReference type="GO" id="GO:0006680">
    <property type="term" value="P:glucosylceramide catabolic process"/>
    <property type="evidence" value="ECO:0007669"/>
    <property type="project" value="TreeGrafter"/>
</dbReference>
<feature type="chain" id="PRO_5006633419" evidence="5">
    <location>
        <begin position="25"/>
        <end position="487"/>
    </location>
</feature>
<dbReference type="InterPro" id="IPR017853">
    <property type="entry name" value="GH"/>
</dbReference>
<dbReference type="Proteomes" id="UP000053091">
    <property type="component" value="Unassembled WGS sequence"/>
</dbReference>
<dbReference type="PATRIC" id="fig|1678841.3.peg.514"/>
<dbReference type="GO" id="GO:0016020">
    <property type="term" value="C:membrane"/>
    <property type="evidence" value="ECO:0007669"/>
    <property type="project" value="GOC"/>
</dbReference>
<accession>A0A0S7BZQ9</accession>
<dbReference type="InterPro" id="IPR033453">
    <property type="entry name" value="Glyco_hydro_30_TIM-barrel"/>
</dbReference>
<keyword evidence="2 5" id="KW-0732">Signal</keyword>
<dbReference type="Pfam" id="PF17189">
    <property type="entry name" value="Glyco_hydro_30C"/>
    <property type="match status" value="1"/>
</dbReference>
<evidence type="ECO:0000259" key="7">
    <source>
        <dbReference type="Pfam" id="PF17189"/>
    </source>
</evidence>
<dbReference type="STRING" id="1678841.TBC1_11449"/>
<dbReference type="PANTHER" id="PTHR11069">
    <property type="entry name" value="GLUCOSYLCERAMIDASE"/>
    <property type="match status" value="1"/>
</dbReference>
<dbReference type="InterPro" id="IPR033452">
    <property type="entry name" value="GH30_C"/>
</dbReference>
<dbReference type="Gene3D" id="3.20.20.80">
    <property type="entry name" value="Glycosidases"/>
    <property type="match status" value="1"/>
</dbReference>
<proteinExistence type="inferred from homology"/>
<dbReference type="OrthoDB" id="9806701at2"/>
<dbReference type="InterPro" id="IPR013780">
    <property type="entry name" value="Glyco_hydro_b"/>
</dbReference>
<keyword evidence="3 4" id="KW-0378">Hydrolase</keyword>
<evidence type="ECO:0000256" key="2">
    <source>
        <dbReference type="ARBA" id="ARBA00022729"/>
    </source>
</evidence>
<reference evidence="8" key="1">
    <citation type="journal article" date="2015" name="Genome Announc.">
        <title>Draft Genome Sequence of Bacteroidales Strain TBC1, a Novel Isolate from a Methanogenic Wastewater Treatment System.</title>
        <authorList>
            <person name="Tourlousse D.M."/>
            <person name="Matsuura N."/>
            <person name="Sun L."/>
            <person name="Toyonaga M."/>
            <person name="Kuroda K."/>
            <person name="Ohashi A."/>
            <person name="Cruz R."/>
            <person name="Yamaguchi T."/>
            <person name="Sekiguchi Y."/>
        </authorList>
    </citation>
    <scope>NUCLEOTIDE SEQUENCE [LARGE SCALE GENOMIC DNA]</scope>
    <source>
        <strain evidence="8">TBC1</strain>
    </source>
</reference>
<evidence type="ECO:0000256" key="4">
    <source>
        <dbReference type="RuleBase" id="RU361188"/>
    </source>
</evidence>
<dbReference type="Gene3D" id="2.60.40.1180">
    <property type="entry name" value="Golgi alpha-mannosidase II"/>
    <property type="match status" value="1"/>
</dbReference>
<dbReference type="InterPro" id="IPR001139">
    <property type="entry name" value="Glyco_hydro_30"/>
</dbReference>
<organism evidence="8">
    <name type="scientific">Lentimicrobium saccharophilum</name>
    <dbReference type="NCBI Taxonomy" id="1678841"/>
    <lineage>
        <taxon>Bacteria</taxon>
        <taxon>Pseudomonadati</taxon>
        <taxon>Bacteroidota</taxon>
        <taxon>Bacteroidia</taxon>
        <taxon>Bacteroidales</taxon>
        <taxon>Lentimicrobiaceae</taxon>
        <taxon>Lentimicrobium</taxon>
    </lineage>
</organism>
<feature type="domain" description="Glycosyl hydrolase family 30 TIM-barrel" evidence="6">
    <location>
        <begin position="85"/>
        <end position="419"/>
    </location>
</feature>
<keyword evidence="4" id="KW-0326">Glycosidase</keyword>
<sequence length="487" mass="53107">MKSERSKLPVILILVILLSTGVTACTKKDKPKPEEPGPGNSVKSWVTTGDRAQLLAAGREISFISSVPAGQAVLRIDTAITYQEVEGYGAALTGSSAWLINRKLTPQTRQALLNELFDPEAGIGISYLRLTMGASDFSLSDFTYNDLPAGQTDFGLNNFSLSQDRDDVIPVMKEILQISPDLSILGSPWSPPAWMKTNGKLAGGKLKTDCYPVYAEYFVRYIRAMAEEGITIDAVTIQNEPLHFTANYPCMQMQAGEQLQFIKNNLGPVFAAEGISTRIITYDHNWDRPDYPITILDDPDARQYVAGSAFHAYAGDVSAMGTVHQAHPDKALYFTEISGGAWATDFAGNLMWNMRNIFIGTARNWSKNALLWNLALDENYGPQNNGCNNCRGVITINSVTGEITRNEEYYAIAHFSKFVRPGARRISGNLPQSAGDAGVVAFQNADGSKVLIAANYSGDAVGFAVEQGPQIFTVNLPATSVTSFVWK</sequence>
<evidence type="ECO:0000256" key="3">
    <source>
        <dbReference type="ARBA" id="ARBA00022801"/>
    </source>
</evidence>
<dbReference type="SUPFAM" id="SSF51011">
    <property type="entry name" value="Glycosyl hydrolase domain"/>
    <property type="match status" value="1"/>
</dbReference>
<dbReference type="PROSITE" id="PS51257">
    <property type="entry name" value="PROKAR_LIPOPROTEIN"/>
    <property type="match status" value="1"/>
</dbReference>
<gene>
    <name evidence="8" type="ORF">TBC1_11449</name>
</gene>
<comment type="similarity">
    <text evidence="1 4">Belongs to the glycosyl hydrolase 30 family.</text>
</comment>
<dbReference type="GO" id="GO:0004348">
    <property type="term" value="F:glucosylceramidase activity"/>
    <property type="evidence" value="ECO:0007669"/>
    <property type="project" value="InterPro"/>
</dbReference>
<dbReference type="Pfam" id="PF02055">
    <property type="entry name" value="Glyco_hydro_30"/>
    <property type="match status" value="1"/>
</dbReference>
<evidence type="ECO:0000256" key="1">
    <source>
        <dbReference type="ARBA" id="ARBA00005382"/>
    </source>
</evidence>
<evidence type="ECO:0000313" key="8">
    <source>
        <dbReference type="EMBL" id="GAP42320.1"/>
    </source>
</evidence>
<keyword evidence="9" id="KW-1185">Reference proteome</keyword>
<evidence type="ECO:0000313" key="9">
    <source>
        <dbReference type="Proteomes" id="UP000053091"/>
    </source>
</evidence>
<dbReference type="EMBL" id="DF968182">
    <property type="protein sequence ID" value="GAP42320.1"/>
    <property type="molecule type" value="Genomic_DNA"/>
</dbReference>
<dbReference type="AlphaFoldDB" id="A0A0S7BZQ9"/>
<dbReference type="SUPFAM" id="SSF51445">
    <property type="entry name" value="(Trans)glycosidases"/>
    <property type="match status" value="1"/>
</dbReference>
<evidence type="ECO:0000259" key="6">
    <source>
        <dbReference type="Pfam" id="PF02055"/>
    </source>
</evidence>